<dbReference type="UniPathway" id="UPA00244">
    <property type="reaction ID" value="UER00311"/>
</dbReference>
<dbReference type="InterPro" id="IPR000192">
    <property type="entry name" value="Aminotrans_V_dom"/>
</dbReference>
<organism evidence="7">
    <name type="scientific">Oppiella nova</name>
    <dbReference type="NCBI Taxonomy" id="334625"/>
    <lineage>
        <taxon>Eukaryota</taxon>
        <taxon>Metazoa</taxon>
        <taxon>Ecdysozoa</taxon>
        <taxon>Arthropoda</taxon>
        <taxon>Chelicerata</taxon>
        <taxon>Arachnida</taxon>
        <taxon>Acari</taxon>
        <taxon>Acariformes</taxon>
        <taxon>Sarcoptiformes</taxon>
        <taxon>Oribatida</taxon>
        <taxon>Brachypylina</taxon>
        <taxon>Oppioidea</taxon>
        <taxon>Oppiidae</taxon>
        <taxon>Oppiella</taxon>
    </lineage>
</organism>
<evidence type="ECO:0000313" key="8">
    <source>
        <dbReference type="Proteomes" id="UP000728032"/>
    </source>
</evidence>
<dbReference type="Gene3D" id="3.40.640.10">
    <property type="entry name" value="Type I PLP-dependent aspartate aminotransferase-like (Major domain)"/>
    <property type="match status" value="1"/>
</dbReference>
<dbReference type="GO" id="GO:0030170">
    <property type="term" value="F:pyridoxal phosphate binding"/>
    <property type="evidence" value="ECO:0007669"/>
    <property type="project" value="TreeGrafter"/>
</dbReference>
<dbReference type="Proteomes" id="UP000728032">
    <property type="component" value="Unassembled WGS sequence"/>
</dbReference>
<dbReference type="EMBL" id="OC971139">
    <property type="protein sequence ID" value="CAD7666879.1"/>
    <property type="molecule type" value="Genomic_DNA"/>
</dbReference>
<dbReference type="GO" id="GO:0006564">
    <property type="term" value="P:L-serine biosynthetic process"/>
    <property type="evidence" value="ECO:0007669"/>
    <property type="project" value="InterPro"/>
</dbReference>
<feature type="non-terminal residue" evidence="7">
    <location>
        <position position="144"/>
    </location>
</feature>
<feature type="domain" description="Aminotransferase class V" evidence="6">
    <location>
        <begin position="2"/>
        <end position="142"/>
    </location>
</feature>
<keyword evidence="3" id="KW-0663">Pyridoxal phosphate</keyword>
<dbReference type="PANTHER" id="PTHR43247:SF1">
    <property type="entry name" value="PHOSPHOSERINE AMINOTRANSFERASE"/>
    <property type="match status" value="1"/>
</dbReference>
<name>A0A7R9R1S7_9ACAR</name>
<comment type="pathway">
    <text evidence="4">Amino-acid biosynthesis.</text>
</comment>
<dbReference type="GO" id="GO:0005737">
    <property type="term" value="C:cytoplasm"/>
    <property type="evidence" value="ECO:0007669"/>
    <property type="project" value="TreeGrafter"/>
</dbReference>
<evidence type="ECO:0000256" key="3">
    <source>
        <dbReference type="ARBA" id="ARBA00022898"/>
    </source>
</evidence>
<dbReference type="OrthoDB" id="1703350at2759"/>
<evidence type="ECO:0000259" key="6">
    <source>
        <dbReference type="Pfam" id="PF00266"/>
    </source>
</evidence>
<comment type="catalytic activity">
    <reaction evidence="5">
        <text>O-phospho-L-serine + 2-oxoglutarate = 3-phosphooxypyruvate + L-glutamate</text>
        <dbReference type="Rhea" id="RHEA:14329"/>
        <dbReference type="ChEBI" id="CHEBI:16810"/>
        <dbReference type="ChEBI" id="CHEBI:18110"/>
        <dbReference type="ChEBI" id="CHEBI:29985"/>
        <dbReference type="ChEBI" id="CHEBI:57524"/>
        <dbReference type="EC" id="2.6.1.52"/>
    </reaction>
</comment>
<dbReference type="SUPFAM" id="SSF53383">
    <property type="entry name" value="PLP-dependent transferases"/>
    <property type="match status" value="1"/>
</dbReference>
<dbReference type="InterPro" id="IPR015424">
    <property type="entry name" value="PyrdxlP-dep_Trfase"/>
</dbReference>
<accession>A0A7R9R1S7</accession>
<dbReference type="PANTHER" id="PTHR43247">
    <property type="entry name" value="PHOSPHOSERINE AMINOTRANSFERASE"/>
    <property type="match status" value="1"/>
</dbReference>
<evidence type="ECO:0000256" key="4">
    <source>
        <dbReference type="ARBA" id="ARBA00029440"/>
    </source>
</evidence>
<evidence type="ECO:0000256" key="5">
    <source>
        <dbReference type="ARBA" id="ARBA00049007"/>
    </source>
</evidence>
<proteinExistence type="predicted"/>
<sequence length="144" mass="15856">MGIPDNYSILLMHGAGTGQFAALPMNLVSGLKDGSLVNYLVTGAWSDKSAKEAQKYTTVNTVTPKLKEYFEIPNKSEWKLDSNAKYFFYTDNETIHGIELPYIPESLPNVPLVCDMTSNFLTRPIDIKKYGAVVAGTQKNCGIA</sequence>
<reference evidence="7" key="1">
    <citation type="submission" date="2020-11" db="EMBL/GenBank/DDBJ databases">
        <authorList>
            <person name="Tran Van P."/>
        </authorList>
    </citation>
    <scope>NUCLEOTIDE SEQUENCE</scope>
</reference>
<evidence type="ECO:0000256" key="1">
    <source>
        <dbReference type="ARBA" id="ARBA00001933"/>
    </source>
</evidence>
<dbReference type="EMBL" id="CAJPVJ010056314">
    <property type="protein sequence ID" value="CAG2183708.1"/>
    <property type="molecule type" value="Genomic_DNA"/>
</dbReference>
<protein>
    <recommendedName>
        <fullName evidence="6">Aminotransferase class V domain-containing protein</fullName>
    </recommendedName>
</protein>
<dbReference type="InterPro" id="IPR022278">
    <property type="entry name" value="Pser_aminoTfrase"/>
</dbReference>
<dbReference type="InterPro" id="IPR015421">
    <property type="entry name" value="PyrdxlP-dep_Trfase_major"/>
</dbReference>
<evidence type="ECO:0000256" key="2">
    <source>
        <dbReference type="ARBA" id="ARBA00022679"/>
    </source>
</evidence>
<keyword evidence="2" id="KW-0808">Transferase</keyword>
<evidence type="ECO:0000313" key="7">
    <source>
        <dbReference type="EMBL" id="CAD7666879.1"/>
    </source>
</evidence>
<dbReference type="Pfam" id="PF00266">
    <property type="entry name" value="Aminotran_5"/>
    <property type="match status" value="1"/>
</dbReference>
<dbReference type="AlphaFoldDB" id="A0A7R9R1S7"/>
<gene>
    <name evidence="7" type="ORF">ONB1V03_LOCUS23128</name>
</gene>
<dbReference type="GO" id="GO:0004648">
    <property type="term" value="F:O-phospho-L-serine:2-oxoglutarate aminotransferase activity"/>
    <property type="evidence" value="ECO:0007669"/>
    <property type="project" value="UniProtKB-EC"/>
</dbReference>
<keyword evidence="8" id="KW-1185">Reference proteome</keyword>
<comment type="cofactor">
    <cofactor evidence="1">
        <name>pyridoxal 5'-phosphate</name>
        <dbReference type="ChEBI" id="CHEBI:597326"/>
    </cofactor>
</comment>